<reference evidence="2 3" key="1">
    <citation type="submission" date="2015-09" db="EMBL/GenBank/DDBJ databases">
        <title>Draft genome of the parasitic nematode Teladorsagia circumcincta isolate WARC Sus (inbred).</title>
        <authorList>
            <person name="Mitreva M."/>
        </authorList>
    </citation>
    <scope>NUCLEOTIDE SEQUENCE [LARGE SCALE GENOMIC DNA]</scope>
    <source>
        <strain evidence="2 3">S</strain>
    </source>
</reference>
<keyword evidence="3" id="KW-1185">Reference proteome</keyword>
<protein>
    <recommendedName>
        <fullName evidence="1">Potassium channel domain-containing protein</fullName>
    </recommendedName>
</protein>
<organism evidence="2 3">
    <name type="scientific">Teladorsagia circumcincta</name>
    <name type="common">Brown stomach worm</name>
    <name type="synonym">Ostertagia circumcincta</name>
    <dbReference type="NCBI Taxonomy" id="45464"/>
    <lineage>
        <taxon>Eukaryota</taxon>
        <taxon>Metazoa</taxon>
        <taxon>Ecdysozoa</taxon>
        <taxon>Nematoda</taxon>
        <taxon>Chromadorea</taxon>
        <taxon>Rhabditida</taxon>
        <taxon>Rhabditina</taxon>
        <taxon>Rhabditomorpha</taxon>
        <taxon>Strongyloidea</taxon>
        <taxon>Trichostrongylidae</taxon>
        <taxon>Teladorsagia</taxon>
    </lineage>
</organism>
<dbReference type="SUPFAM" id="SSF81324">
    <property type="entry name" value="Voltage-gated potassium channels"/>
    <property type="match status" value="1"/>
</dbReference>
<name>A0A2G9TFI0_TELCI</name>
<dbReference type="Gene3D" id="1.10.287.70">
    <property type="match status" value="1"/>
</dbReference>
<accession>A0A2G9TFI0</accession>
<sequence>MLESETESYVREEIATVREKLQRKYNFSQRDFQLFESVAIKSVPHKAGFQWQFSGAFYFATVVITTVGMELHQ</sequence>
<evidence type="ECO:0000313" key="3">
    <source>
        <dbReference type="Proteomes" id="UP000230423"/>
    </source>
</evidence>
<feature type="domain" description="Potassium channel" evidence="1">
    <location>
        <begin position="43"/>
        <end position="68"/>
    </location>
</feature>
<dbReference type="EMBL" id="KZ373265">
    <property type="protein sequence ID" value="PIO56734.1"/>
    <property type="molecule type" value="Genomic_DNA"/>
</dbReference>
<dbReference type="OrthoDB" id="5843200at2759"/>
<proteinExistence type="predicted"/>
<evidence type="ECO:0000313" key="2">
    <source>
        <dbReference type="EMBL" id="PIO56734.1"/>
    </source>
</evidence>
<dbReference type="Pfam" id="PF07885">
    <property type="entry name" value="Ion_trans_2"/>
    <property type="match status" value="1"/>
</dbReference>
<dbReference type="InterPro" id="IPR013099">
    <property type="entry name" value="K_chnl_dom"/>
</dbReference>
<dbReference type="AlphaFoldDB" id="A0A2G9TFI0"/>
<gene>
    <name evidence="2" type="ORF">TELCIR_21865</name>
</gene>
<evidence type="ECO:0000259" key="1">
    <source>
        <dbReference type="Pfam" id="PF07885"/>
    </source>
</evidence>
<dbReference type="Proteomes" id="UP000230423">
    <property type="component" value="Unassembled WGS sequence"/>
</dbReference>